<dbReference type="SUPFAM" id="SSF57997">
    <property type="entry name" value="Tropomyosin"/>
    <property type="match status" value="1"/>
</dbReference>
<dbReference type="Proteomes" id="UP000033428">
    <property type="component" value="Unassembled WGS sequence"/>
</dbReference>
<keyword evidence="11" id="KW-0067">ATP-binding</keyword>
<accession>A0A0F0CV38</accession>
<keyword evidence="7" id="KW-0808">Transferase</keyword>
<keyword evidence="13 17" id="KW-0472">Membrane</keyword>
<dbReference type="Pfam" id="PF13614">
    <property type="entry name" value="AAA_31"/>
    <property type="match status" value="1"/>
</dbReference>
<evidence type="ECO:0000259" key="18">
    <source>
        <dbReference type="Pfam" id="PF02706"/>
    </source>
</evidence>
<name>A0A0F0CV38_9BACT</name>
<dbReference type="EC" id="2.7.10.2" evidence="4"/>
<dbReference type="InterPro" id="IPR050445">
    <property type="entry name" value="Bact_polysacc_biosynth/exp"/>
</dbReference>
<gene>
    <name evidence="20" type="ORF">OMAG_000731</name>
</gene>
<evidence type="ECO:0000256" key="1">
    <source>
        <dbReference type="ARBA" id="ARBA00004429"/>
    </source>
</evidence>
<comment type="similarity">
    <text evidence="2">Belongs to the CpsD/CapB family.</text>
</comment>
<dbReference type="PATRIC" id="fig|1609969.3.peg.797"/>
<dbReference type="GO" id="GO:0005886">
    <property type="term" value="C:plasma membrane"/>
    <property type="evidence" value="ECO:0007669"/>
    <property type="project" value="UniProtKB-SubCell"/>
</dbReference>
<evidence type="ECO:0000256" key="9">
    <source>
        <dbReference type="ARBA" id="ARBA00022741"/>
    </source>
</evidence>
<feature type="domain" description="Polysaccharide chain length determinant N-terminal" evidence="18">
    <location>
        <begin position="5"/>
        <end position="94"/>
    </location>
</feature>
<evidence type="ECO:0000256" key="11">
    <source>
        <dbReference type="ARBA" id="ARBA00022840"/>
    </source>
</evidence>
<evidence type="ECO:0000313" key="21">
    <source>
        <dbReference type="Proteomes" id="UP000033428"/>
    </source>
</evidence>
<evidence type="ECO:0000256" key="4">
    <source>
        <dbReference type="ARBA" id="ARBA00011903"/>
    </source>
</evidence>
<reference evidence="20 21" key="1">
    <citation type="submission" date="2015-02" db="EMBL/GenBank/DDBJ databases">
        <title>Single-cell genomics of uncultivated deep-branching MTB reveals a conserved set of magnetosome genes.</title>
        <authorList>
            <person name="Kolinko S."/>
            <person name="Richter M."/>
            <person name="Glockner F.O."/>
            <person name="Brachmann A."/>
            <person name="Schuler D."/>
        </authorList>
    </citation>
    <scope>NUCLEOTIDE SEQUENCE [LARGE SCALE GENOMIC DNA]</scope>
    <source>
        <strain evidence="20">SKK-01</strain>
    </source>
</reference>
<keyword evidence="12 17" id="KW-1133">Transmembrane helix</keyword>
<dbReference type="GO" id="GO:0004715">
    <property type="term" value="F:non-membrane spanning protein tyrosine kinase activity"/>
    <property type="evidence" value="ECO:0007669"/>
    <property type="project" value="UniProtKB-EC"/>
</dbReference>
<dbReference type="Pfam" id="PF02706">
    <property type="entry name" value="Wzz"/>
    <property type="match status" value="1"/>
</dbReference>
<dbReference type="InterPro" id="IPR025669">
    <property type="entry name" value="AAA_dom"/>
</dbReference>
<proteinExistence type="inferred from homology"/>
<feature type="transmembrane region" description="Helical" evidence="17">
    <location>
        <begin position="17"/>
        <end position="37"/>
    </location>
</feature>
<keyword evidence="6" id="KW-0997">Cell inner membrane</keyword>
<dbReference type="NCBIfam" id="TIGR01007">
    <property type="entry name" value="eps_fam"/>
    <property type="match status" value="1"/>
</dbReference>
<dbReference type="SUPFAM" id="SSF52540">
    <property type="entry name" value="P-loop containing nucleoside triphosphate hydrolases"/>
    <property type="match status" value="1"/>
</dbReference>
<comment type="caution">
    <text evidence="20">The sequence shown here is derived from an EMBL/GenBank/DDBJ whole genome shotgun (WGS) entry which is preliminary data.</text>
</comment>
<dbReference type="GO" id="GO:0005524">
    <property type="term" value="F:ATP binding"/>
    <property type="evidence" value="ECO:0007669"/>
    <property type="project" value="UniProtKB-KW"/>
</dbReference>
<dbReference type="PANTHER" id="PTHR32309">
    <property type="entry name" value="TYROSINE-PROTEIN KINASE"/>
    <property type="match status" value="1"/>
</dbReference>
<keyword evidence="21" id="KW-1185">Reference proteome</keyword>
<evidence type="ECO:0000256" key="12">
    <source>
        <dbReference type="ARBA" id="ARBA00022989"/>
    </source>
</evidence>
<dbReference type="EMBL" id="JYNY01000164">
    <property type="protein sequence ID" value="KJJ85406.1"/>
    <property type="molecule type" value="Genomic_DNA"/>
</dbReference>
<dbReference type="InterPro" id="IPR005702">
    <property type="entry name" value="Wzc-like_C"/>
</dbReference>
<evidence type="ECO:0000256" key="13">
    <source>
        <dbReference type="ARBA" id="ARBA00023136"/>
    </source>
</evidence>
<evidence type="ECO:0000256" key="8">
    <source>
        <dbReference type="ARBA" id="ARBA00022692"/>
    </source>
</evidence>
<comment type="similarity">
    <text evidence="3">Belongs to the etk/wzc family.</text>
</comment>
<evidence type="ECO:0000256" key="14">
    <source>
        <dbReference type="ARBA" id="ARBA00023137"/>
    </source>
</evidence>
<evidence type="ECO:0000256" key="10">
    <source>
        <dbReference type="ARBA" id="ARBA00022777"/>
    </source>
</evidence>
<keyword evidence="9" id="KW-0547">Nucleotide-binding</keyword>
<evidence type="ECO:0000256" key="3">
    <source>
        <dbReference type="ARBA" id="ARBA00008883"/>
    </source>
</evidence>
<comment type="subcellular location">
    <subcellularLocation>
        <location evidence="1">Cell inner membrane</location>
        <topology evidence="1">Multi-pass membrane protein</topology>
    </subcellularLocation>
</comment>
<protein>
    <recommendedName>
        <fullName evidence="4">non-specific protein-tyrosine kinase</fullName>
        <ecNumber evidence="4">2.7.10.2</ecNumber>
    </recommendedName>
</protein>
<feature type="coiled-coil region" evidence="16">
    <location>
        <begin position="157"/>
        <end position="250"/>
    </location>
</feature>
<feature type="domain" description="AAA" evidence="19">
    <location>
        <begin position="407"/>
        <end position="520"/>
    </location>
</feature>
<comment type="catalytic activity">
    <reaction evidence="15">
        <text>L-tyrosyl-[protein] + ATP = O-phospho-L-tyrosyl-[protein] + ADP + H(+)</text>
        <dbReference type="Rhea" id="RHEA:10596"/>
        <dbReference type="Rhea" id="RHEA-COMP:10136"/>
        <dbReference type="Rhea" id="RHEA-COMP:20101"/>
        <dbReference type="ChEBI" id="CHEBI:15378"/>
        <dbReference type="ChEBI" id="CHEBI:30616"/>
        <dbReference type="ChEBI" id="CHEBI:46858"/>
        <dbReference type="ChEBI" id="CHEBI:61978"/>
        <dbReference type="ChEBI" id="CHEBI:456216"/>
        <dbReference type="EC" id="2.7.10.2"/>
    </reaction>
</comment>
<evidence type="ECO:0000256" key="16">
    <source>
        <dbReference type="SAM" id="Coils"/>
    </source>
</evidence>
<dbReference type="PANTHER" id="PTHR32309:SF13">
    <property type="entry name" value="FERRIC ENTEROBACTIN TRANSPORT PROTEIN FEPE"/>
    <property type="match status" value="1"/>
</dbReference>
<keyword evidence="16" id="KW-0175">Coiled coil</keyword>
<dbReference type="InterPro" id="IPR027417">
    <property type="entry name" value="P-loop_NTPase"/>
</dbReference>
<evidence type="ECO:0000256" key="2">
    <source>
        <dbReference type="ARBA" id="ARBA00007316"/>
    </source>
</evidence>
<keyword evidence="14" id="KW-0829">Tyrosine-protein kinase</keyword>
<evidence type="ECO:0000256" key="17">
    <source>
        <dbReference type="SAM" id="Phobius"/>
    </source>
</evidence>
<evidence type="ECO:0000259" key="19">
    <source>
        <dbReference type="Pfam" id="PF13614"/>
    </source>
</evidence>
<dbReference type="CDD" id="cd05387">
    <property type="entry name" value="BY-kinase"/>
    <property type="match status" value="1"/>
</dbReference>
<evidence type="ECO:0000256" key="6">
    <source>
        <dbReference type="ARBA" id="ARBA00022519"/>
    </source>
</evidence>
<keyword evidence="5" id="KW-1003">Cell membrane</keyword>
<organism evidence="20 21">
    <name type="scientific">Candidatus Omnitrophus magneticus</name>
    <dbReference type="NCBI Taxonomy" id="1609969"/>
    <lineage>
        <taxon>Bacteria</taxon>
        <taxon>Pseudomonadati</taxon>
        <taxon>Candidatus Omnitrophota</taxon>
        <taxon>Candidatus Omnitrophus</taxon>
    </lineage>
</organism>
<keyword evidence="8 17" id="KW-0812">Transmembrane</keyword>
<evidence type="ECO:0000256" key="15">
    <source>
        <dbReference type="ARBA" id="ARBA00051245"/>
    </source>
</evidence>
<keyword evidence="10" id="KW-0418">Kinase</keyword>
<dbReference type="AlphaFoldDB" id="A0A0F0CV38"/>
<dbReference type="InterPro" id="IPR003856">
    <property type="entry name" value="LPS_length_determ_N"/>
</dbReference>
<evidence type="ECO:0000313" key="20">
    <source>
        <dbReference type="EMBL" id="KJJ85406.1"/>
    </source>
</evidence>
<feature type="transmembrane region" description="Helical" evidence="17">
    <location>
        <begin position="308"/>
        <end position="330"/>
    </location>
</feature>
<evidence type="ECO:0000256" key="5">
    <source>
        <dbReference type="ARBA" id="ARBA00022475"/>
    </source>
</evidence>
<sequence length="604" mass="68901">MKILSIKDYMNIMLRRLWVIILMGIMILMFFVVYKFFMPKTYLAKTTILIKSNDLQLMDIKTNPMAGDTWKRHFQDQLNLLKSSFLAERVMRKLDINMPLEKFKSMVNIDAIFRTNMVEVAVSGSNSIKITEIANTWVREFIYQDMERRMGVAEYGISRLEKQIEETAQKLHDAKKELNEFVQKYGVWAEREQLIDTLKKQERRLERELIEQSAKYKEKHSKIISLNEQLREVKEQRISETEKLVALQDQAASYNAISKRLETYEAIYSELINRSKRLDTARGLAMSDTRIIDVARVPKAPTSLPSKVQMAIIFGGMFFAFLLCFVIEYYDSSLRAPEEVEFYAKMPFLGEIPSGIKEFAKENIDNFYKVADSYIYSEMAGAFRNLQVALLFSSSEKEMKTFLITSANAKEGKTTVASNIAISFAHAEENTLLIDADIKKGDLSNVFGCSDKPGLSNILQGDATLESAEIRTTIKNLSILPAGRLISAATEILETEKVNALIAEVKSKFQRVIIDIPAILVSSEALILGGKCDGTIFVIKEGVTELQTILSAKKRLDVAKIKINGALLNNFASEKETAIHFYYYKKFIQKVKTMTKKREKQVTV</sequence>
<dbReference type="Gene3D" id="3.40.50.300">
    <property type="entry name" value="P-loop containing nucleotide triphosphate hydrolases"/>
    <property type="match status" value="1"/>
</dbReference>
<evidence type="ECO:0000256" key="7">
    <source>
        <dbReference type="ARBA" id="ARBA00022679"/>
    </source>
</evidence>